<dbReference type="Pfam" id="PF03372">
    <property type="entry name" value="Exo_endo_phos"/>
    <property type="match status" value="1"/>
</dbReference>
<evidence type="ECO:0000256" key="1">
    <source>
        <dbReference type="ARBA" id="ARBA00001231"/>
    </source>
</evidence>
<dbReference type="Pfam" id="PF02838">
    <property type="entry name" value="Glyco_hydro_20b"/>
    <property type="match status" value="1"/>
</dbReference>
<feature type="chain" id="PRO_5011772523" description="beta-N-acetylhexosaminidase" evidence="9">
    <location>
        <begin position="26"/>
        <end position="1354"/>
    </location>
</feature>
<dbReference type="InterPro" id="IPR025705">
    <property type="entry name" value="Beta_hexosaminidase_sua/sub"/>
</dbReference>
<dbReference type="InterPro" id="IPR013320">
    <property type="entry name" value="ConA-like_dom_sf"/>
</dbReference>
<dbReference type="Gene3D" id="1.20.1270.90">
    <property type="entry name" value="AF1782-like"/>
    <property type="match status" value="2"/>
</dbReference>
<dbReference type="GO" id="GO:0016020">
    <property type="term" value="C:membrane"/>
    <property type="evidence" value="ECO:0007669"/>
    <property type="project" value="TreeGrafter"/>
</dbReference>
<dbReference type="Gene3D" id="3.60.10.10">
    <property type="entry name" value="Endonuclease/exonuclease/phosphatase"/>
    <property type="match status" value="1"/>
</dbReference>
<evidence type="ECO:0000256" key="9">
    <source>
        <dbReference type="SAM" id="SignalP"/>
    </source>
</evidence>
<protein>
    <recommendedName>
        <fullName evidence="3">beta-N-acetylhexosaminidase</fullName>
        <ecNumber evidence="3">3.2.1.52</ecNumber>
    </recommendedName>
</protein>
<dbReference type="SMART" id="SM00560">
    <property type="entry name" value="LamGL"/>
    <property type="match status" value="1"/>
</dbReference>
<dbReference type="Pfam" id="PF07554">
    <property type="entry name" value="FIVAR"/>
    <property type="match status" value="4"/>
</dbReference>
<dbReference type="SUPFAM" id="SSF49899">
    <property type="entry name" value="Concanavalin A-like lectins/glucanases"/>
    <property type="match status" value="1"/>
</dbReference>
<evidence type="ECO:0000256" key="8">
    <source>
        <dbReference type="PIRSR" id="PIRSR625705-1"/>
    </source>
</evidence>
<evidence type="ECO:0000313" key="12">
    <source>
        <dbReference type="Proteomes" id="UP000198558"/>
    </source>
</evidence>
<keyword evidence="5" id="KW-0378">Hydrolase</keyword>
<comment type="similarity">
    <text evidence="2">Belongs to the glycosyl hydrolase 20 family.</text>
</comment>
<dbReference type="InterPro" id="IPR006558">
    <property type="entry name" value="LamG-like"/>
</dbReference>
<feature type="active site" description="Proton donor" evidence="8">
    <location>
        <position position="655"/>
    </location>
</feature>
<name>A0A1I0F3W5_9FIRM</name>
<evidence type="ECO:0000256" key="2">
    <source>
        <dbReference type="ARBA" id="ARBA00006285"/>
    </source>
</evidence>
<dbReference type="SUPFAM" id="SSF55545">
    <property type="entry name" value="beta-N-acetylhexosaminidase-like domain"/>
    <property type="match status" value="1"/>
</dbReference>
<keyword evidence="4 9" id="KW-0732">Signal</keyword>
<dbReference type="PANTHER" id="PTHR22600:SF57">
    <property type="entry name" value="BETA-N-ACETYLHEXOSAMINIDASE"/>
    <property type="match status" value="1"/>
</dbReference>
<dbReference type="InterPro" id="IPR029018">
    <property type="entry name" value="Hex-like_dom2"/>
</dbReference>
<feature type="signal peptide" evidence="9">
    <location>
        <begin position="1"/>
        <end position="25"/>
    </location>
</feature>
<dbReference type="Pfam" id="PF00728">
    <property type="entry name" value="Glyco_hydro_20"/>
    <property type="match status" value="1"/>
</dbReference>
<keyword evidence="6" id="KW-1015">Disulfide bond</keyword>
<dbReference type="SUPFAM" id="SSF56219">
    <property type="entry name" value="DNase I-like"/>
    <property type="match status" value="1"/>
</dbReference>
<dbReference type="EC" id="3.2.1.52" evidence="3"/>
<dbReference type="Pfam" id="PF13385">
    <property type="entry name" value="Laminin_G_3"/>
    <property type="match status" value="1"/>
</dbReference>
<dbReference type="PRINTS" id="PR00738">
    <property type="entry name" value="GLHYDRLASE20"/>
</dbReference>
<dbReference type="InterPro" id="IPR017853">
    <property type="entry name" value="GH"/>
</dbReference>
<evidence type="ECO:0000313" key="11">
    <source>
        <dbReference type="EMBL" id="SET52721.1"/>
    </source>
</evidence>
<dbReference type="GO" id="GO:0030203">
    <property type="term" value="P:glycosaminoglycan metabolic process"/>
    <property type="evidence" value="ECO:0007669"/>
    <property type="project" value="TreeGrafter"/>
</dbReference>
<dbReference type="CDD" id="cd06568">
    <property type="entry name" value="GH20_SpHex_like"/>
    <property type="match status" value="1"/>
</dbReference>
<evidence type="ECO:0000256" key="7">
    <source>
        <dbReference type="ARBA" id="ARBA00023295"/>
    </source>
</evidence>
<evidence type="ECO:0000256" key="4">
    <source>
        <dbReference type="ARBA" id="ARBA00022729"/>
    </source>
</evidence>
<dbReference type="InterPro" id="IPR015882">
    <property type="entry name" value="HEX_bac_N"/>
</dbReference>
<dbReference type="InterPro" id="IPR036691">
    <property type="entry name" value="Endo/exonu/phosph_ase_sf"/>
</dbReference>
<sequence length="1354" mass="151107">MKRGKKFVGALLAAVLLMNMPVVHANSNTVSDNFRVASFNIAAGKKPNIEAMNSALKQENIDVAGVQEVDINTGRNNYDMLAKFKEYEYFTDTHFQKAINYSGGEYGIGLLTRYEFKEKTGASLSNEGNYEARAYVRGVFEKDGKEVAIYNTHLTHESQSLRARQMQEVLDVMDADPTPYKILTGDFNTDQYISENYPMMKKYNLANGKDGIWHNTYNQVDSSMNVYCIDNVVTSRNIKVNEVKMVETGLSDHNMLYIDCQLLDHEEPSRQLLDCLLADAKEIKESGYEAVSYQALQEAIDDVEQLAANSSQNEIDAAVVVLEAKISELEPLKTLENTLIPKPVEVYEVDGNFTLNEETVINVKGRTSEETEELAVTAEYVASKFRASTGYSLSVIKDNETVDNSIVLMTADNEEQGEEGYTIDTANSGVKIAANQPAGVFRGVQTLRQMLPADIEKSEVVEDVEWNIPGSHIEDKPEYEYRGTMLDVSRHFFSVEDVKKHIDNIAQYKMNKLHLHLSDDQGWRLEIKGEEYTNLTDLGASTSCTHNGERPGFYTQEEFKEIIRYAQERYVEIIPEFDMPGHAWAALVSLPMLNSTEDGKPHAGNYDNTKPYQGWDVGWASLECRNENTYKFIEEVIKQVSEISPSKYMHIGGDEAHSTSSADYKYFVNRVAEIAQKYGKTPIGWQNFDNAVEDKEGTVTQFWSTGSAKMRSDIKYIASPADYAYIDMKYDDNCDLGLQWAAQISIKRGYEWDPTNYGTKDQVIGIECPMWTETLSSLDSVNYLAYPRILGHAEIGWTAKENRSWEEYKPRLIAHGERLENQGINYYKDETIWETLYVPVNANWKLDEGEGTVINDENALYPGTINGGVTWTEGVNGKGLQFNGNGYVDLGISDLQGNWSAGMWINRSANSATNTALLSGSQGEIKLEQWKNTQKVGITEFGVEDYTFNYSAPIGEWVHLAFVCDDSETSLYVNGEYQDRVNAVINGPVTRIGANAKSGLADSGGLYGALDEVNIFNRALTADEIKELAKLPETVSKTELQALFDEFLTFKEADYTAESWAQFKNAMDEVKVVLDNEEATQEEIDNAVDKLQSAKDSLVKNVVETNKTALAIAIEMAENASLENVVPAVVEEFRATLENAQTVYANSNATQEEVDNAFTRLANAMHMLEFYKGNKELLQKQVDQINGLESDKYIESSWNAMLPVLDKANGVLADENAMQEEVDEVYTELVKAFVNLRLKPNKDLLQDLINKANGINRENYTSTSLKAVDDVMVKANEVLNNPEATKEEVETAVAALTKALSGLVANPINPSVETVKPGDTTVGVKTGDDASLGMLMSLAGLSVLGLVYSKRKSI</sequence>
<dbReference type="SUPFAM" id="SSF51445">
    <property type="entry name" value="(Trans)glycosidases"/>
    <property type="match status" value="1"/>
</dbReference>
<gene>
    <name evidence="11" type="ORF">SAMN04489758_11641</name>
</gene>
<proteinExistence type="inferred from homology"/>
<evidence type="ECO:0000256" key="5">
    <source>
        <dbReference type="ARBA" id="ARBA00022801"/>
    </source>
</evidence>
<feature type="domain" description="LamG-like jellyroll fold" evidence="10">
    <location>
        <begin position="897"/>
        <end position="1023"/>
    </location>
</feature>
<dbReference type="RefSeq" id="WP_092354050.1">
    <property type="nucleotide sequence ID" value="NZ_FOIN01000016.1"/>
</dbReference>
<dbReference type="OrthoDB" id="1641571at2"/>
<dbReference type="Gene3D" id="3.30.379.10">
    <property type="entry name" value="Chitobiase/beta-hexosaminidase domain 2-like"/>
    <property type="match status" value="1"/>
</dbReference>
<evidence type="ECO:0000259" key="10">
    <source>
        <dbReference type="SMART" id="SM00560"/>
    </source>
</evidence>
<dbReference type="EMBL" id="FOIN01000016">
    <property type="protein sequence ID" value="SET52721.1"/>
    <property type="molecule type" value="Genomic_DNA"/>
</dbReference>
<dbReference type="InterPro" id="IPR005135">
    <property type="entry name" value="Endo/exonuclease/phosphatase"/>
</dbReference>
<keyword evidence="7" id="KW-0326">Glycosidase</keyword>
<dbReference type="Gene3D" id="1.20.1270.70">
    <property type="entry name" value="Designed single chain three-helix bundle"/>
    <property type="match status" value="3"/>
</dbReference>
<organism evidence="11 12">
    <name type="scientific">Thomasclavelia cocleata</name>
    <dbReference type="NCBI Taxonomy" id="69824"/>
    <lineage>
        <taxon>Bacteria</taxon>
        <taxon>Bacillati</taxon>
        <taxon>Bacillota</taxon>
        <taxon>Erysipelotrichia</taxon>
        <taxon>Erysipelotrichales</taxon>
        <taxon>Coprobacillaceae</taxon>
        <taxon>Thomasclavelia</taxon>
    </lineage>
</organism>
<reference evidence="12" key="1">
    <citation type="submission" date="2016-10" db="EMBL/GenBank/DDBJ databases">
        <authorList>
            <person name="Varghese N."/>
            <person name="Submissions S."/>
        </authorList>
    </citation>
    <scope>NUCLEOTIDE SEQUENCE [LARGE SCALE GENOMIC DNA]</scope>
    <source>
        <strain evidence="12">DSM 1551</strain>
    </source>
</reference>
<dbReference type="Proteomes" id="UP000198558">
    <property type="component" value="Unassembled WGS sequence"/>
</dbReference>
<comment type="catalytic activity">
    <reaction evidence="1">
        <text>Hydrolysis of terminal non-reducing N-acetyl-D-hexosamine residues in N-acetyl-beta-D-hexosaminides.</text>
        <dbReference type="EC" id="3.2.1.52"/>
    </reaction>
</comment>
<dbReference type="Gene3D" id="3.20.20.80">
    <property type="entry name" value="Glycosidases"/>
    <property type="match status" value="1"/>
</dbReference>
<dbReference type="GO" id="GO:0005975">
    <property type="term" value="P:carbohydrate metabolic process"/>
    <property type="evidence" value="ECO:0007669"/>
    <property type="project" value="InterPro"/>
</dbReference>
<dbReference type="GO" id="GO:0004563">
    <property type="term" value="F:beta-N-acetylhexosaminidase activity"/>
    <property type="evidence" value="ECO:0007669"/>
    <property type="project" value="UniProtKB-EC"/>
</dbReference>
<dbReference type="GeneID" id="78288494"/>
<dbReference type="InterPro" id="IPR015883">
    <property type="entry name" value="Glyco_hydro_20_cat"/>
</dbReference>
<evidence type="ECO:0000256" key="3">
    <source>
        <dbReference type="ARBA" id="ARBA00012663"/>
    </source>
</evidence>
<dbReference type="PANTHER" id="PTHR22600">
    <property type="entry name" value="BETA-HEXOSAMINIDASE"/>
    <property type="match status" value="1"/>
</dbReference>
<dbReference type="Gene3D" id="2.60.120.200">
    <property type="match status" value="1"/>
</dbReference>
<accession>A0A1I0F3W5</accession>
<evidence type="ECO:0000256" key="6">
    <source>
        <dbReference type="ARBA" id="ARBA00023157"/>
    </source>
</evidence>
<keyword evidence="12" id="KW-1185">Reference proteome</keyword>